<dbReference type="Gene3D" id="3.90.1150.10">
    <property type="entry name" value="Aspartate Aminotransferase, domain 1"/>
    <property type="match status" value="1"/>
</dbReference>
<evidence type="ECO:0000256" key="3">
    <source>
        <dbReference type="PIRSR" id="PIRSR000390-2"/>
    </source>
</evidence>
<accession>A0A2W1NLB6</accession>
<keyword evidence="6" id="KW-1185">Reference proteome</keyword>
<feature type="active site" description="Proton acceptor" evidence="2">
    <location>
        <position position="185"/>
    </location>
</feature>
<dbReference type="GO" id="GO:0030170">
    <property type="term" value="F:pyridoxal phosphate binding"/>
    <property type="evidence" value="ECO:0007669"/>
    <property type="project" value="TreeGrafter"/>
</dbReference>
<dbReference type="InterPro" id="IPR015424">
    <property type="entry name" value="PyrdxlP-dep_Trfase"/>
</dbReference>
<dbReference type="RefSeq" id="WP_111061537.1">
    <property type="nucleotide sequence ID" value="NZ_JBHUCU010000007.1"/>
</dbReference>
<protein>
    <submittedName>
        <fullName evidence="5">Glutamine--scyllo-inositol aminotransferase</fullName>
    </submittedName>
</protein>
<dbReference type="OrthoDB" id="9810913at2"/>
<keyword evidence="5" id="KW-0808">Transferase</keyword>
<evidence type="ECO:0000313" key="6">
    <source>
        <dbReference type="Proteomes" id="UP000249248"/>
    </source>
</evidence>
<dbReference type="SUPFAM" id="SSF53383">
    <property type="entry name" value="PLP-dependent transferases"/>
    <property type="match status" value="1"/>
</dbReference>
<evidence type="ECO:0000313" key="5">
    <source>
        <dbReference type="EMBL" id="PZE18636.1"/>
    </source>
</evidence>
<evidence type="ECO:0000256" key="2">
    <source>
        <dbReference type="PIRSR" id="PIRSR000390-1"/>
    </source>
</evidence>
<dbReference type="GO" id="GO:0008483">
    <property type="term" value="F:transaminase activity"/>
    <property type="evidence" value="ECO:0007669"/>
    <property type="project" value="UniProtKB-KW"/>
</dbReference>
<evidence type="ECO:0000256" key="4">
    <source>
        <dbReference type="RuleBase" id="RU004508"/>
    </source>
</evidence>
<comment type="similarity">
    <text evidence="1 4">Belongs to the DegT/DnrJ/EryC1 family.</text>
</comment>
<dbReference type="PANTHER" id="PTHR30244">
    <property type="entry name" value="TRANSAMINASE"/>
    <property type="match status" value="1"/>
</dbReference>
<proteinExistence type="inferred from homology"/>
<gene>
    <name evidence="5" type="ORF">DNU06_02055</name>
</gene>
<organism evidence="5 6">
    <name type="scientific">Putridiphycobacter roseus</name>
    <dbReference type="NCBI Taxonomy" id="2219161"/>
    <lineage>
        <taxon>Bacteria</taxon>
        <taxon>Pseudomonadati</taxon>
        <taxon>Bacteroidota</taxon>
        <taxon>Flavobacteriia</taxon>
        <taxon>Flavobacteriales</taxon>
        <taxon>Crocinitomicaceae</taxon>
        <taxon>Putridiphycobacter</taxon>
    </lineage>
</organism>
<dbReference type="Pfam" id="PF01041">
    <property type="entry name" value="DegT_DnrJ_EryC1"/>
    <property type="match status" value="1"/>
</dbReference>
<dbReference type="InterPro" id="IPR015421">
    <property type="entry name" value="PyrdxlP-dep_Trfase_major"/>
</dbReference>
<keyword evidence="5" id="KW-0032">Aminotransferase</keyword>
<feature type="modified residue" description="N6-(pyridoxal phosphate)lysine" evidence="3">
    <location>
        <position position="185"/>
    </location>
</feature>
<dbReference type="InterPro" id="IPR015422">
    <property type="entry name" value="PyrdxlP-dep_Trfase_small"/>
</dbReference>
<keyword evidence="3 4" id="KW-0663">Pyridoxal phosphate</keyword>
<dbReference type="PANTHER" id="PTHR30244:SF34">
    <property type="entry name" value="DTDP-4-AMINO-4,6-DIDEOXYGALACTOSE TRANSAMINASE"/>
    <property type="match status" value="1"/>
</dbReference>
<dbReference type="GO" id="GO:0000271">
    <property type="term" value="P:polysaccharide biosynthetic process"/>
    <property type="evidence" value="ECO:0007669"/>
    <property type="project" value="TreeGrafter"/>
</dbReference>
<name>A0A2W1NLB6_9FLAO</name>
<evidence type="ECO:0000256" key="1">
    <source>
        <dbReference type="ARBA" id="ARBA00037999"/>
    </source>
</evidence>
<dbReference type="EMBL" id="QKSB01000001">
    <property type="protein sequence ID" value="PZE18636.1"/>
    <property type="molecule type" value="Genomic_DNA"/>
</dbReference>
<dbReference type="Gene3D" id="3.40.640.10">
    <property type="entry name" value="Type I PLP-dependent aspartate aminotransferase-like (Major domain)"/>
    <property type="match status" value="1"/>
</dbReference>
<dbReference type="CDD" id="cd00616">
    <property type="entry name" value="AHBA_syn"/>
    <property type="match status" value="1"/>
</dbReference>
<dbReference type="InterPro" id="IPR000653">
    <property type="entry name" value="DegT/StrS_aminotransferase"/>
</dbReference>
<reference evidence="5 6" key="1">
    <citation type="submission" date="2018-06" db="EMBL/GenBank/DDBJ databases">
        <title>The draft genome sequence of Crocinitomix sp. SM1701.</title>
        <authorList>
            <person name="Zhang X."/>
        </authorList>
    </citation>
    <scope>NUCLEOTIDE SEQUENCE [LARGE SCALE GENOMIC DNA]</scope>
    <source>
        <strain evidence="5 6">SM1701</strain>
    </source>
</reference>
<dbReference type="PIRSF" id="PIRSF000390">
    <property type="entry name" value="PLP_StrS"/>
    <property type="match status" value="1"/>
</dbReference>
<dbReference type="AlphaFoldDB" id="A0A2W1NLB6"/>
<dbReference type="Proteomes" id="UP000249248">
    <property type="component" value="Unassembled WGS sequence"/>
</dbReference>
<sequence>MKNPNFIPLASPDITQKDIEEVVKVLKSGMLVQGEKVMDLEQKCSAFIHTNHVSALSNGTATMHLALVALGIGKGDEVIIPAFSYIATANVVELVGATPVFVDIELSTFNIDISKIEAAITDKTKAIIPVHEFGLACDMTRIMAIANKNNLFVIEDAACALGAMHNNQAVGTFGDFGSFSLHPRKAITSGEGGLLVSKTLEQDQRIKTLRNHGIKIDEGKMIFVEAGFNYRLTDIQAALVGSQFDRLSEILDKKQYLANQYQQSIKNPKFVLPQISNKNTHTWQTYHLLCETEALRNSTINYLKTKNIGTNYGAQNMPAQTYYANKYKLDTVALFPNADIAYKRGLAIPLYEKLTLEDIEYISNQINTI</sequence>
<comment type="caution">
    <text evidence="5">The sequence shown here is derived from an EMBL/GenBank/DDBJ whole genome shotgun (WGS) entry which is preliminary data.</text>
</comment>